<dbReference type="AlphaFoldDB" id="H3H1N7"/>
<dbReference type="HOGENOM" id="CLU_067465_0_0_1"/>
<dbReference type="VEuPathDB" id="FungiDB:KRP22_13736"/>
<sequence length="377" mass="42898">MACGKEDLFDWCVRLQAILQIPFDCAVASMKLELLPVELVEAVCGFLTGFDAFELSHTSTKWLRLLSDGWAWHVRLVHGPSPANQQHLLHTWKRRYMLATSMLFHGLGSDDNDELAQASYACVEYPPPTEWGRFRWRHFALRTLHGESFSFDVWFCLLSVQTKSVYPGGVIFGLQSEERDTLDWPTYHQQFVVVDSKRSLYCSVLDAKTAVAKDLQYHRWYHLVLSYDRDLQQQIVYLDGEKVWFTSGALHREWHHLVHEQVGTGYVTAGGGDFPHPEFVGWYGFHGVLDEFRFWSTVLLEDDVRHLARGGAMSTTKTLCGTLKYPGLRGPQSGINVELVTCTRPAEGRPVEIITYGPKGNTVPLVREASRSRAAFA</sequence>
<dbReference type="InterPro" id="IPR013320">
    <property type="entry name" value="ConA-like_dom_sf"/>
</dbReference>
<evidence type="ECO:0000313" key="2">
    <source>
        <dbReference type="EnsemblProtists" id="Phyra84174"/>
    </source>
</evidence>
<name>H3H1N7_PHYRM</name>
<dbReference type="InParanoid" id="H3H1N7"/>
<proteinExistence type="predicted"/>
<dbReference type="SUPFAM" id="SSF49899">
    <property type="entry name" value="Concanavalin A-like lectins/glucanases"/>
    <property type="match status" value="1"/>
</dbReference>
<dbReference type="PROSITE" id="PS50181">
    <property type="entry name" value="FBOX"/>
    <property type="match status" value="1"/>
</dbReference>
<evidence type="ECO:0000313" key="3">
    <source>
        <dbReference type="Proteomes" id="UP000005238"/>
    </source>
</evidence>
<dbReference type="Proteomes" id="UP000005238">
    <property type="component" value="Unassembled WGS sequence"/>
</dbReference>
<dbReference type="InterPro" id="IPR036047">
    <property type="entry name" value="F-box-like_dom_sf"/>
</dbReference>
<dbReference type="EMBL" id="DS566102">
    <property type="status" value="NOT_ANNOTATED_CDS"/>
    <property type="molecule type" value="Genomic_DNA"/>
</dbReference>
<dbReference type="InterPro" id="IPR001810">
    <property type="entry name" value="F-box_dom"/>
</dbReference>
<dbReference type="EnsemblProtists" id="Phyra84174">
    <property type="protein sequence ID" value="Phyra84174"/>
    <property type="gene ID" value="Phyra84174"/>
</dbReference>
<dbReference type="Gene3D" id="2.60.120.200">
    <property type="match status" value="1"/>
</dbReference>
<dbReference type="SUPFAM" id="SSF81383">
    <property type="entry name" value="F-box domain"/>
    <property type="match status" value="1"/>
</dbReference>
<dbReference type="eggNOG" id="ENOG502SPUU">
    <property type="taxonomic scope" value="Eukaryota"/>
</dbReference>
<organism evidence="2 3">
    <name type="scientific">Phytophthora ramorum</name>
    <name type="common">Sudden oak death agent</name>
    <dbReference type="NCBI Taxonomy" id="164328"/>
    <lineage>
        <taxon>Eukaryota</taxon>
        <taxon>Sar</taxon>
        <taxon>Stramenopiles</taxon>
        <taxon>Oomycota</taxon>
        <taxon>Peronosporomycetes</taxon>
        <taxon>Peronosporales</taxon>
        <taxon>Peronosporaceae</taxon>
        <taxon>Phytophthora</taxon>
    </lineage>
</organism>
<feature type="domain" description="F-box" evidence="1">
    <location>
        <begin position="29"/>
        <end position="75"/>
    </location>
</feature>
<dbReference type="Pfam" id="PF13385">
    <property type="entry name" value="Laminin_G_3"/>
    <property type="match status" value="1"/>
</dbReference>
<protein>
    <recommendedName>
        <fullName evidence="1">F-box domain-containing protein</fullName>
    </recommendedName>
</protein>
<reference evidence="3" key="1">
    <citation type="journal article" date="2006" name="Science">
        <title>Phytophthora genome sequences uncover evolutionary origins and mechanisms of pathogenesis.</title>
        <authorList>
            <person name="Tyler B.M."/>
            <person name="Tripathy S."/>
            <person name="Zhang X."/>
            <person name="Dehal P."/>
            <person name="Jiang R.H."/>
            <person name="Aerts A."/>
            <person name="Arredondo F.D."/>
            <person name="Baxter L."/>
            <person name="Bensasson D."/>
            <person name="Beynon J.L."/>
            <person name="Chapman J."/>
            <person name="Damasceno C.M."/>
            <person name="Dorrance A.E."/>
            <person name="Dou D."/>
            <person name="Dickerman A.W."/>
            <person name="Dubchak I.L."/>
            <person name="Garbelotto M."/>
            <person name="Gijzen M."/>
            <person name="Gordon S.G."/>
            <person name="Govers F."/>
            <person name="Grunwald N.J."/>
            <person name="Huang W."/>
            <person name="Ivors K.L."/>
            <person name="Jones R.W."/>
            <person name="Kamoun S."/>
            <person name="Krampis K."/>
            <person name="Lamour K.H."/>
            <person name="Lee M.K."/>
            <person name="McDonald W.H."/>
            <person name="Medina M."/>
            <person name="Meijer H.J."/>
            <person name="Nordberg E.K."/>
            <person name="Maclean D.J."/>
            <person name="Ospina-Giraldo M.D."/>
            <person name="Morris P.F."/>
            <person name="Phuntumart V."/>
            <person name="Putnam N.H."/>
            <person name="Rash S."/>
            <person name="Rose J.K."/>
            <person name="Sakihama Y."/>
            <person name="Salamov A.A."/>
            <person name="Savidor A."/>
            <person name="Scheuring C.F."/>
            <person name="Smith B.M."/>
            <person name="Sobral B.W."/>
            <person name="Terry A."/>
            <person name="Torto-Alalibo T.A."/>
            <person name="Win J."/>
            <person name="Xu Z."/>
            <person name="Zhang H."/>
            <person name="Grigoriev I.V."/>
            <person name="Rokhsar D.S."/>
            <person name="Boore J.L."/>
        </authorList>
    </citation>
    <scope>NUCLEOTIDE SEQUENCE [LARGE SCALE GENOMIC DNA]</scope>
    <source>
        <strain evidence="3">Pr102</strain>
    </source>
</reference>
<accession>H3H1N7</accession>
<reference evidence="2" key="2">
    <citation type="submission" date="2015-06" db="UniProtKB">
        <authorList>
            <consortium name="EnsemblProtists"/>
        </authorList>
    </citation>
    <scope>IDENTIFICATION</scope>
    <source>
        <strain evidence="2">Pr102</strain>
    </source>
</reference>
<keyword evidence="3" id="KW-1185">Reference proteome</keyword>
<evidence type="ECO:0000259" key="1">
    <source>
        <dbReference type="PROSITE" id="PS50181"/>
    </source>
</evidence>
<dbReference type="VEuPathDB" id="FungiDB:KRP23_9602"/>